<reference evidence="2 3" key="1">
    <citation type="submission" date="2019-07" db="EMBL/GenBank/DDBJ databases">
        <title>The draft genome sequence of Aquimarina algiphila M91.</title>
        <authorList>
            <person name="Meng X."/>
        </authorList>
    </citation>
    <scope>NUCLEOTIDE SEQUENCE [LARGE SCALE GENOMIC DNA]</scope>
    <source>
        <strain evidence="2 3">M91</strain>
    </source>
</reference>
<dbReference type="EMBL" id="VLNR01000025">
    <property type="protein sequence ID" value="TSE08186.1"/>
    <property type="molecule type" value="Genomic_DNA"/>
</dbReference>
<evidence type="ECO:0008006" key="4">
    <source>
        <dbReference type="Google" id="ProtNLM"/>
    </source>
</evidence>
<evidence type="ECO:0000313" key="3">
    <source>
        <dbReference type="Proteomes" id="UP000318833"/>
    </source>
</evidence>
<evidence type="ECO:0000313" key="2">
    <source>
        <dbReference type="EMBL" id="TSE08186.1"/>
    </source>
</evidence>
<organism evidence="2 3">
    <name type="scientific">Aquimarina algiphila</name>
    <dbReference type="NCBI Taxonomy" id="2047982"/>
    <lineage>
        <taxon>Bacteria</taxon>
        <taxon>Pseudomonadati</taxon>
        <taxon>Bacteroidota</taxon>
        <taxon>Flavobacteriia</taxon>
        <taxon>Flavobacteriales</taxon>
        <taxon>Flavobacteriaceae</taxon>
        <taxon>Aquimarina</taxon>
    </lineage>
</organism>
<keyword evidence="3" id="KW-1185">Reference proteome</keyword>
<dbReference type="AlphaFoldDB" id="A0A554VJU9"/>
<comment type="caution">
    <text evidence="2">The sequence shown here is derived from an EMBL/GenBank/DDBJ whole genome shotgun (WGS) entry which is preliminary data.</text>
</comment>
<dbReference type="Proteomes" id="UP000318833">
    <property type="component" value="Unassembled WGS sequence"/>
</dbReference>
<accession>A0A554VJU9</accession>
<sequence>MKRILLVLCLAAFSASFAQIPTSLLVPTSRVNTFDEYDGSIYLKSRYKESSVIDEKSSAYDAKLKYNIYNDGLEHTSRSGELYELVKRPTVHARIDGDYFYYCNFKSPRGLDREGYYVLVELTDRYRIYKRFTLEIKDPEKKAIVSSGIAEPGSIRTITSYYIEEAEVIMELPLNKKEMLATFSDKENELKEYIKKEKIRLKKEEDLIRFVARYNALKSDETSQNRSLLSNATSGRN</sequence>
<feature type="chain" id="PRO_5021731863" description="DUF4468 domain-containing protein" evidence="1">
    <location>
        <begin position="19"/>
        <end position="237"/>
    </location>
</feature>
<proteinExistence type="predicted"/>
<evidence type="ECO:0000256" key="1">
    <source>
        <dbReference type="SAM" id="SignalP"/>
    </source>
</evidence>
<protein>
    <recommendedName>
        <fullName evidence="4">DUF4468 domain-containing protein</fullName>
    </recommendedName>
</protein>
<feature type="signal peptide" evidence="1">
    <location>
        <begin position="1"/>
        <end position="18"/>
    </location>
</feature>
<dbReference type="OrthoDB" id="1158982at2"/>
<keyword evidence="1" id="KW-0732">Signal</keyword>
<name>A0A554VJU9_9FLAO</name>
<dbReference type="RefSeq" id="WP_109435575.1">
    <property type="nucleotide sequence ID" value="NZ_CANLFO010000016.1"/>
</dbReference>
<gene>
    <name evidence="2" type="ORF">FOF46_13355</name>
</gene>